<keyword evidence="1" id="KW-0812">Transmembrane</keyword>
<gene>
    <name evidence="2" type="ORF">A6X21_18430</name>
</gene>
<keyword evidence="3" id="KW-1185">Reference proteome</keyword>
<sequence length="578" mass="62350">MFAGPLVSREALTAPRQLKHFLIRSGYVGGLFVLLYTAVQATFGLQQVSRLGELARFGALMFQMISLVQMTLIIFFAVLFAAGRVAQEKDRRTLLLLLMTDLKSIELVGGKLGASLLLVGVLLLTSLPVLASLLLLGGVSPWQIFGSLLLTAAVGLAAGAWGNLVAFWREKTFQTLAISVLGIVLFFGAVELLGVLLSIVGQSGLARTVILLNPYRGLSALFQPLTMQANGQNAIAAVLTSAALMTTVGALLLATTTARLRIWNPSRTMGEAAKSEDDRLAAPARKHREIWENPVVWREICTRAYGRKIVLIKLAYILLAGLMIASAVFSIDPSRKLLGMLPPVGFAFVGMSLVSMLLINAQAVTAFTSERDGGTLELLLVTNVTAKEFIYGKLLGVLYNTMELLIIPVGFLIWLMMQQQITFENFVYLIIGLFVLCTFAAMLGLHSGLSYFSSRTAISNSLGTIFFLFIGIFICLMLIVQAQSSFSLQLPTFLVFILGGSLGLWVSLTHHNPSPALTLAAGILPFLTFYAITSFLLGQTLGVCLALTAAYGFTTLAMLIPAINSFDMALGRSTTEKA</sequence>
<feature type="transmembrane region" description="Helical" evidence="1">
    <location>
        <begin position="337"/>
        <end position="359"/>
    </location>
</feature>
<feature type="transmembrane region" description="Helical" evidence="1">
    <location>
        <begin position="517"/>
        <end position="537"/>
    </location>
</feature>
<dbReference type="PANTHER" id="PTHR43471">
    <property type="entry name" value="ABC TRANSPORTER PERMEASE"/>
    <property type="match status" value="1"/>
</dbReference>
<feature type="transmembrane region" description="Helical" evidence="1">
    <location>
        <begin position="234"/>
        <end position="254"/>
    </location>
</feature>
<comment type="caution">
    <text evidence="2">The sequence shown here is derived from an EMBL/GenBank/DDBJ whole genome shotgun (WGS) entry which is preliminary data.</text>
</comment>
<evidence type="ECO:0008006" key="4">
    <source>
        <dbReference type="Google" id="ProtNLM"/>
    </source>
</evidence>
<dbReference type="STRING" id="1841610.A6X21_18430"/>
<name>A0A1C3EKF2_9PLAN</name>
<feature type="transmembrane region" description="Helical" evidence="1">
    <location>
        <begin position="112"/>
        <end position="136"/>
    </location>
</feature>
<dbReference type="GO" id="GO:0140359">
    <property type="term" value="F:ABC-type transporter activity"/>
    <property type="evidence" value="ECO:0007669"/>
    <property type="project" value="InterPro"/>
</dbReference>
<feature type="transmembrane region" description="Helical" evidence="1">
    <location>
        <begin position="310"/>
        <end position="331"/>
    </location>
</feature>
<dbReference type="EMBL" id="LYDR01000050">
    <property type="protein sequence ID" value="ODA33705.1"/>
    <property type="molecule type" value="Genomic_DNA"/>
</dbReference>
<protein>
    <recommendedName>
        <fullName evidence="4">ABC transporter permease</fullName>
    </recommendedName>
</protein>
<dbReference type="OrthoDB" id="229421at2"/>
<dbReference type="AlphaFoldDB" id="A0A1C3EKF2"/>
<feature type="transmembrane region" description="Helical" evidence="1">
    <location>
        <begin position="21"/>
        <end position="39"/>
    </location>
</feature>
<reference evidence="2 3" key="1">
    <citation type="submission" date="2016-05" db="EMBL/GenBank/DDBJ databases">
        <title>Genomic and physiological characterization of Planctopirus sp. isolated from fresh water lake.</title>
        <authorList>
            <person name="Subhash Y."/>
            <person name="Ramana C."/>
        </authorList>
    </citation>
    <scope>NUCLEOTIDE SEQUENCE [LARGE SCALE GENOMIC DNA]</scope>
    <source>
        <strain evidence="2 3">JC280</strain>
    </source>
</reference>
<dbReference type="GO" id="GO:0005886">
    <property type="term" value="C:plasma membrane"/>
    <property type="evidence" value="ECO:0007669"/>
    <property type="project" value="UniProtKB-SubCell"/>
</dbReference>
<keyword evidence="1" id="KW-0472">Membrane</keyword>
<keyword evidence="1" id="KW-1133">Transmembrane helix</keyword>
<feature type="transmembrane region" description="Helical" evidence="1">
    <location>
        <begin position="457"/>
        <end position="480"/>
    </location>
</feature>
<dbReference type="RefSeq" id="WP_068846842.1">
    <property type="nucleotide sequence ID" value="NZ_LYDR01000050.1"/>
</dbReference>
<feature type="transmembrane region" description="Helical" evidence="1">
    <location>
        <begin position="543"/>
        <end position="563"/>
    </location>
</feature>
<accession>A0A1C3EKF2</accession>
<feature type="transmembrane region" description="Helical" evidence="1">
    <location>
        <begin position="142"/>
        <end position="164"/>
    </location>
</feature>
<evidence type="ECO:0000313" key="2">
    <source>
        <dbReference type="EMBL" id="ODA33705.1"/>
    </source>
</evidence>
<dbReference type="Proteomes" id="UP000094828">
    <property type="component" value="Unassembled WGS sequence"/>
</dbReference>
<dbReference type="PANTHER" id="PTHR43471:SF12">
    <property type="entry name" value="HYPOTHETICAL MEMBRANE PROTEIN, CONSERVED"/>
    <property type="match status" value="1"/>
</dbReference>
<feature type="transmembrane region" description="Helical" evidence="1">
    <location>
        <begin position="486"/>
        <end position="505"/>
    </location>
</feature>
<evidence type="ECO:0000256" key="1">
    <source>
        <dbReference type="SAM" id="Phobius"/>
    </source>
</evidence>
<feature type="transmembrane region" description="Helical" evidence="1">
    <location>
        <begin position="176"/>
        <end position="200"/>
    </location>
</feature>
<proteinExistence type="predicted"/>
<organism evidence="2 3">
    <name type="scientific">Planctopirus hydrillae</name>
    <dbReference type="NCBI Taxonomy" id="1841610"/>
    <lineage>
        <taxon>Bacteria</taxon>
        <taxon>Pseudomonadati</taxon>
        <taxon>Planctomycetota</taxon>
        <taxon>Planctomycetia</taxon>
        <taxon>Planctomycetales</taxon>
        <taxon>Planctomycetaceae</taxon>
        <taxon>Planctopirus</taxon>
    </lineage>
</organism>
<feature type="transmembrane region" description="Helical" evidence="1">
    <location>
        <begin position="394"/>
        <end position="414"/>
    </location>
</feature>
<feature type="transmembrane region" description="Helical" evidence="1">
    <location>
        <begin position="59"/>
        <end position="82"/>
    </location>
</feature>
<feature type="transmembrane region" description="Helical" evidence="1">
    <location>
        <begin position="426"/>
        <end position="445"/>
    </location>
</feature>
<evidence type="ECO:0000313" key="3">
    <source>
        <dbReference type="Proteomes" id="UP000094828"/>
    </source>
</evidence>